<gene>
    <name evidence="4" type="ORF">GLX27_003276</name>
</gene>
<reference evidence="4 5" key="1">
    <citation type="journal article" date="2020" name="Elife">
        <title>Loss of centromere function drives karyotype evolution in closely related Malassezia species.</title>
        <authorList>
            <person name="Sankaranarayanan S.R."/>
            <person name="Ianiri G."/>
            <person name="Coelho M.A."/>
            <person name="Reza M.H."/>
            <person name="Thimmappa B.C."/>
            <person name="Ganguly P."/>
            <person name="Vadnala R.N."/>
            <person name="Sun S."/>
            <person name="Siddharthan R."/>
            <person name="Tellgren-Roth C."/>
            <person name="Dawson T.L."/>
            <person name="Heitman J."/>
            <person name="Sanyal K."/>
        </authorList>
    </citation>
    <scope>NUCLEOTIDE SEQUENCE [LARGE SCALE GENOMIC DNA]</scope>
    <source>
        <strain evidence="4">CBS14141</strain>
    </source>
</reference>
<evidence type="ECO:0000256" key="3">
    <source>
        <dbReference type="SAM" id="SignalP"/>
    </source>
</evidence>
<organism evidence="4 5">
    <name type="scientific">Malassezia furfur</name>
    <name type="common">Pityriasis versicolor infection agent</name>
    <name type="synonym">Pityrosporum furfur</name>
    <dbReference type="NCBI Taxonomy" id="55194"/>
    <lineage>
        <taxon>Eukaryota</taxon>
        <taxon>Fungi</taxon>
        <taxon>Dikarya</taxon>
        <taxon>Basidiomycota</taxon>
        <taxon>Ustilaginomycotina</taxon>
        <taxon>Malasseziomycetes</taxon>
        <taxon>Malasseziales</taxon>
        <taxon>Malasseziaceae</taxon>
        <taxon>Malassezia</taxon>
    </lineage>
</organism>
<keyword evidence="2" id="KW-0472">Membrane</keyword>
<keyword evidence="2" id="KW-0812">Transmembrane</keyword>
<feature type="region of interest" description="Disordered" evidence="1">
    <location>
        <begin position="50"/>
        <end position="91"/>
    </location>
</feature>
<protein>
    <recommendedName>
        <fullName evidence="6">Extracellular membrane protein CFEM domain-containing protein</fullName>
    </recommendedName>
</protein>
<evidence type="ECO:0000313" key="4">
    <source>
        <dbReference type="EMBL" id="WFD48606.1"/>
    </source>
</evidence>
<keyword evidence="2" id="KW-1133">Transmembrane helix</keyword>
<feature type="compositionally biased region" description="Polar residues" evidence="1">
    <location>
        <begin position="79"/>
        <end position="90"/>
    </location>
</feature>
<proteinExistence type="predicted"/>
<dbReference type="Proteomes" id="UP000818624">
    <property type="component" value="Chromosome 3"/>
</dbReference>
<name>A0ABY8ET68_MALFU</name>
<keyword evidence="5" id="KW-1185">Reference proteome</keyword>
<accession>A0ABY8ET68</accession>
<feature type="compositionally biased region" description="Low complexity" evidence="1">
    <location>
        <begin position="50"/>
        <end position="78"/>
    </location>
</feature>
<dbReference type="EMBL" id="CP046236">
    <property type="protein sequence ID" value="WFD48606.1"/>
    <property type="molecule type" value="Genomic_DNA"/>
</dbReference>
<feature type="chain" id="PRO_5045229704" description="Extracellular membrane protein CFEM domain-containing protein" evidence="3">
    <location>
        <begin position="21"/>
        <end position="223"/>
    </location>
</feature>
<feature type="signal peptide" evidence="3">
    <location>
        <begin position="1"/>
        <end position="20"/>
    </location>
</feature>
<evidence type="ECO:0000313" key="5">
    <source>
        <dbReference type="Proteomes" id="UP000818624"/>
    </source>
</evidence>
<evidence type="ECO:0000256" key="2">
    <source>
        <dbReference type="SAM" id="Phobius"/>
    </source>
</evidence>
<keyword evidence="3" id="KW-0732">Signal</keyword>
<evidence type="ECO:0008006" key="6">
    <source>
        <dbReference type="Google" id="ProtNLM"/>
    </source>
</evidence>
<evidence type="ECO:0000256" key="1">
    <source>
        <dbReference type="SAM" id="MobiDB-lite"/>
    </source>
</evidence>
<feature type="transmembrane region" description="Helical" evidence="2">
    <location>
        <begin position="204"/>
        <end position="222"/>
    </location>
</feature>
<sequence length="223" mass="22944">MKAFAAVLLAIFALMSVAQAQLAMGENDLNAPVPAAPVFASPVVARAEHNATASNTTSSAAKSAPSSHSSATSNATSSDVPTPTASNQLEHSGVASAGATATLSADTPQGTCTMDNALSQNQQAGWTDSIVNTCCTAATETTCWYRIQAKVSAEEACKIPNCDDLASNDRDRMLGFVPLSSTNGEGKYANTFPILFLSAAIRPSIHVLLFIVAPIGVSLLLLL</sequence>